<keyword evidence="3" id="KW-1185">Reference proteome</keyword>
<name>A0AAD7TQ25_9APHY</name>
<dbReference type="EMBL" id="JAPEVG010000259">
    <property type="protein sequence ID" value="KAJ8472435.1"/>
    <property type="molecule type" value="Genomic_DNA"/>
</dbReference>
<dbReference type="Proteomes" id="UP001215151">
    <property type="component" value="Unassembled WGS sequence"/>
</dbReference>
<feature type="region of interest" description="Disordered" evidence="1">
    <location>
        <begin position="1"/>
        <end position="20"/>
    </location>
</feature>
<feature type="compositionally biased region" description="Acidic residues" evidence="1">
    <location>
        <begin position="93"/>
        <end position="118"/>
    </location>
</feature>
<feature type="region of interest" description="Disordered" evidence="1">
    <location>
        <begin position="93"/>
        <end position="196"/>
    </location>
</feature>
<evidence type="ECO:0000256" key="1">
    <source>
        <dbReference type="SAM" id="MobiDB-lite"/>
    </source>
</evidence>
<reference evidence="2" key="1">
    <citation type="submission" date="2022-11" db="EMBL/GenBank/DDBJ databases">
        <title>Genome Sequence of Cubamyces cubensis.</title>
        <authorList>
            <person name="Buettner E."/>
        </authorList>
    </citation>
    <scope>NUCLEOTIDE SEQUENCE</scope>
    <source>
        <strain evidence="2">MPL-01</strain>
    </source>
</reference>
<organism evidence="2 3">
    <name type="scientific">Trametes cubensis</name>
    <dbReference type="NCBI Taxonomy" id="1111947"/>
    <lineage>
        <taxon>Eukaryota</taxon>
        <taxon>Fungi</taxon>
        <taxon>Dikarya</taxon>
        <taxon>Basidiomycota</taxon>
        <taxon>Agaricomycotina</taxon>
        <taxon>Agaricomycetes</taxon>
        <taxon>Polyporales</taxon>
        <taxon>Polyporaceae</taxon>
        <taxon>Trametes</taxon>
    </lineage>
</organism>
<comment type="caution">
    <text evidence="2">The sequence shown here is derived from an EMBL/GenBank/DDBJ whole genome shotgun (WGS) entry which is preliminary data.</text>
</comment>
<evidence type="ECO:0000313" key="2">
    <source>
        <dbReference type="EMBL" id="KAJ8472435.1"/>
    </source>
</evidence>
<proteinExistence type="predicted"/>
<protein>
    <submittedName>
        <fullName evidence="2">Uncharacterized protein</fullName>
    </submittedName>
</protein>
<gene>
    <name evidence="2" type="ORF">ONZ51_g8512</name>
</gene>
<accession>A0AAD7TQ25</accession>
<feature type="compositionally biased region" description="Low complexity" evidence="1">
    <location>
        <begin position="179"/>
        <end position="196"/>
    </location>
</feature>
<sequence length="196" mass="21474">MSPLYSANDAPSTPAHDCHSSTPAIDFRVIPLQERFAIFEAFELEMKDKPYLSNAAVKITPATPPPRTVACAGRRSVKRVPVPFWHPPVLECLEEEDEEELDEDAGDEEEEDYLDEAESTTACDEWSPVYASRDKPLPLVPRAEKVLPPTPLSKSVNKALPPVPPPKTAHGTDPRLSGPRARATASRSQARSPAQA</sequence>
<evidence type="ECO:0000313" key="3">
    <source>
        <dbReference type="Proteomes" id="UP001215151"/>
    </source>
</evidence>
<dbReference type="AlphaFoldDB" id="A0AAD7TQ25"/>